<accession>A0A7W8FR80</accession>
<dbReference type="OrthoDB" id="1550607at2"/>
<evidence type="ECO:0000313" key="1">
    <source>
        <dbReference type="EMBL" id="MBB5179244.1"/>
    </source>
</evidence>
<comment type="caution">
    <text evidence="1">The sequence shown here is derived from an EMBL/GenBank/DDBJ whole genome shotgun (WGS) entry which is preliminary data.</text>
</comment>
<reference evidence="1 2" key="1">
    <citation type="submission" date="2020-08" db="EMBL/GenBank/DDBJ databases">
        <title>Genomic Encyclopedia of Type Strains, Phase IV (KMG-IV): sequencing the most valuable type-strain genomes for metagenomic binning, comparative biology and taxonomic classification.</title>
        <authorList>
            <person name="Goeker M."/>
        </authorList>
    </citation>
    <scope>NUCLEOTIDE SEQUENCE [LARGE SCALE GENOMIC DNA]</scope>
    <source>
        <strain evidence="1 2">DSM 15895</strain>
    </source>
</reference>
<dbReference type="RefSeq" id="WP_135503988.1">
    <property type="nucleotide sequence ID" value="NZ_JACHHE010000001.1"/>
</dbReference>
<organism evidence="1 2">
    <name type="scientific">Planococcus koreensis</name>
    <dbReference type="NCBI Taxonomy" id="112331"/>
    <lineage>
        <taxon>Bacteria</taxon>
        <taxon>Bacillati</taxon>
        <taxon>Bacillota</taxon>
        <taxon>Bacilli</taxon>
        <taxon>Bacillales</taxon>
        <taxon>Caryophanaceae</taxon>
        <taxon>Planococcus</taxon>
    </lineage>
</organism>
<evidence type="ECO:0000313" key="2">
    <source>
        <dbReference type="Proteomes" id="UP000525923"/>
    </source>
</evidence>
<dbReference type="Proteomes" id="UP000525923">
    <property type="component" value="Unassembled WGS sequence"/>
</dbReference>
<proteinExistence type="predicted"/>
<protein>
    <submittedName>
        <fullName evidence="1">Putative house-cleaning noncanonical NTP pyrophosphatase (MazG superfamily)</fullName>
    </submittedName>
</protein>
<name>A0A7W8FR80_9BACL</name>
<keyword evidence="2" id="KW-1185">Reference proteome</keyword>
<gene>
    <name evidence="1" type="ORF">HNQ44_000666</name>
</gene>
<dbReference type="EMBL" id="JACHHE010000001">
    <property type="protein sequence ID" value="MBB5179244.1"/>
    <property type="molecule type" value="Genomic_DNA"/>
</dbReference>
<dbReference type="AlphaFoldDB" id="A0A7W8FR80"/>
<sequence length="354" mass="39893">MMHYYIAAKGLLAIKTNAKDFKWSFGHNMPEASQEDYEQCEVKLHLAIEDFNEDEGLEKLGKYHYFNGDPGAGVIYYTRNFAMRMKLRIKAENLLSEEPKITFNPNYYKFITHRIMNLHSVGYILTDLATLLLLKKGYAPIHCSAFKKGDAAVAVFAPPSTGKTLSSMMACMDHGAQFIAEDLAITDGTKIYSVPWTSTFRFYSNMEQSTASKMKNKAVKILPPLEYVSFSKAKPVTDYVDTGSILDEEIVTHVAILERGVDEVAIQDDAEAVRKMLNLNRNAFHYLKSPFLTAYEFFNPELDIEHAAAQEKAVLTELISNSEKVFSLKAENPTDYAHILVEQIQAPALKLGNI</sequence>